<dbReference type="OrthoDB" id="9802481at2"/>
<dbReference type="InterPro" id="IPR004843">
    <property type="entry name" value="Calcineurin-like_PHP"/>
</dbReference>
<organism evidence="8 9">
    <name type="scientific">Urbifossiella limnaea</name>
    <dbReference type="NCBI Taxonomy" id="2528023"/>
    <lineage>
        <taxon>Bacteria</taxon>
        <taxon>Pseudomonadati</taxon>
        <taxon>Planctomycetota</taxon>
        <taxon>Planctomycetia</taxon>
        <taxon>Gemmatales</taxon>
        <taxon>Gemmataceae</taxon>
        <taxon>Urbifossiella</taxon>
    </lineage>
</organism>
<keyword evidence="9" id="KW-1185">Reference proteome</keyword>
<dbReference type="AlphaFoldDB" id="A0A517XNM7"/>
<evidence type="ECO:0000256" key="2">
    <source>
        <dbReference type="ARBA" id="ARBA00022519"/>
    </source>
</evidence>
<keyword evidence="1" id="KW-1003">Cell membrane</keyword>
<dbReference type="PANTHER" id="PTHR34990:SF1">
    <property type="entry name" value="UDP-2,3-DIACYLGLUCOSAMINE HYDROLASE"/>
    <property type="match status" value="1"/>
</dbReference>
<gene>
    <name evidence="8" type="ORF">ETAA1_10140</name>
</gene>
<keyword evidence="2" id="KW-0997">Cell inner membrane</keyword>
<proteinExistence type="predicted"/>
<reference evidence="8 9" key="1">
    <citation type="submission" date="2019-02" db="EMBL/GenBank/DDBJ databases">
        <title>Deep-cultivation of Planctomycetes and their phenomic and genomic characterization uncovers novel biology.</title>
        <authorList>
            <person name="Wiegand S."/>
            <person name="Jogler M."/>
            <person name="Boedeker C."/>
            <person name="Pinto D."/>
            <person name="Vollmers J."/>
            <person name="Rivas-Marin E."/>
            <person name="Kohn T."/>
            <person name="Peeters S.H."/>
            <person name="Heuer A."/>
            <person name="Rast P."/>
            <person name="Oberbeckmann S."/>
            <person name="Bunk B."/>
            <person name="Jeske O."/>
            <person name="Meyerdierks A."/>
            <person name="Storesund J.E."/>
            <person name="Kallscheuer N."/>
            <person name="Luecker S."/>
            <person name="Lage O.M."/>
            <person name="Pohl T."/>
            <person name="Merkel B.J."/>
            <person name="Hornburger P."/>
            <person name="Mueller R.-W."/>
            <person name="Bruemmer F."/>
            <person name="Labrenz M."/>
            <person name="Spormann A.M."/>
            <person name="Op den Camp H."/>
            <person name="Overmann J."/>
            <person name="Amann R."/>
            <person name="Jetten M.S.M."/>
            <person name="Mascher T."/>
            <person name="Medema M.H."/>
            <person name="Devos D.P."/>
            <person name="Kaster A.-K."/>
            <person name="Ovreas L."/>
            <person name="Rohde M."/>
            <person name="Galperin M.Y."/>
            <person name="Jogler C."/>
        </authorList>
    </citation>
    <scope>NUCLEOTIDE SEQUENCE [LARGE SCALE GENOMIC DNA]</scope>
    <source>
        <strain evidence="8 9">ETA_A1</strain>
    </source>
</reference>
<dbReference type="EMBL" id="CP036273">
    <property type="protein sequence ID" value="QDU19110.1"/>
    <property type="molecule type" value="Genomic_DNA"/>
</dbReference>
<dbReference type="PANTHER" id="PTHR34990">
    <property type="entry name" value="UDP-2,3-DIACYLGLUCOSAMINE HYDROLASE-RELATED"/>
    <property type="match status" value="1"/>
</dbReference>
<sequence>MLDAVVISDIHLGSANSQAKALGHFLEDVRHGRLRTRRLVLNGDVFDSIDFRRLKKHHWNVLSELRKLSDEVEITWIVGNHDGAADDISHLLGVEVLQDLVVESGGKRVLFLHGHRFDEFISRYPVCTWLADRVYNALQWVDPSHRFAKFAKRRSKTFLRNAEKIFAGAVRLAEKYGCDAVCCGHTHHAGVREAGAVTYYNSGCWTEKPCHYLTLRDGVVAVHAYAPHKAPDALADSTVVEEPAAAPAMAVA</sequence>
<keyword evidence="3" id="KW-0479">Metal-binding</keyword>
<dbReference type="CDD" id="cd07398">
    <property type="entry name" value="MPP_YbbF-LpxH"/>
    <property type="match status" value="1"/>
</dbReference>
<evidence type="ECO:0000256" key="4">
    <source>
        <dbReference type="ARBA" id="ARBA00022801"/>
    </source>
</evidence>
<keyword evidence="5" id="KW-0472">Membrane</keyword>
<dbReference type="KEGG" id="uli:ETAA1_10140"/>
<evidence type="ECO:0000256" key="6">
    <source>
        <dbReference type="ARBA" id="ARBA00023211"/>
    </source>
</evidence>
<dbReference type="Pfam" id="PF00149">
    <property type="entry name" value="Metallophos"/>
    <property type="match status" value="1"/>
</dbReference>
<feature type="domain" description="Calcineurin-like phosphoesterase" evidence="7">
    <location>
        <begin position="5"/>
        <end position="188"/>
    </location>
</feature>
<dbReference type="Proteomes" id="UP000319576">
    <property type="component" value="Chromosome"/>
</dbReference>
<name>A0A517XNM7_9BACT</name>
<evidence type="ECO:0000313" key="9">
    <source>
        <dbReference type="Proteomes" id="UP000319576"/>
    </source>
</evidence>
<dbReference type="SUPFAM" id="SSF56300">
    <property type="entry name" value="Metallo-dependent phosphatases"/>
    <property type="match status" value="1"/>
</dbReference>
<dbReference type="Gene3D" id="3.60.21.10">
    <property type="match status" value="1"/>
</dbReference>
<evidence type="ECO:0000256" key="5">
    <source>
        <dbReference type="ARBA" id="ARBA00023136"/>
    </source>
</evidence>
<dbReference type="GO" id="GO:0046872">
    <property type="term" value="F:metal ion binding"/>
    <property type="evidence" value="ECO:0007669"/>
    <property type="project" value="UniProtKB-KW"/>
</dbReference>
<evidence type="ECO:0000256" key="3">
    <source>
        <dbReference type="ARBA" id="ARBA00022723"/>
    </source>
</evidence>
<evidence type="ECO:0000313" key="8">
    <source>
        <dbReference type="EMBL" id="QDU19110.1"/>
    </source>
</evidence>
<keyword evidence="4 8" id="KW-0378">Hydrolase</keyword>
<accession>A0A517XNM7</accession>
<dbReference type="GO" id="GO:0008758">
    <property type="term" value="F:UDP-2,3-diacylglucosamine hydrolase activity"/>
    <property type="evidence" value="ECO:0007669"/>
    <property type="project" value="TreeGrafter"/>
</dbReference>
<dbReference type="RefSeq" id="WP_145234853.1">
    <property type="nucleotide sequence ID" value="NZ_CP036273.1"/>
</dbReference>
<protein>
    <submittedName>
        <fullName evidence="8">UDP-2,3-diacylglucosamine hydrolase</fullName>
    </submittedName>
</protein>
<dbReference type="GO" id="GO:0016020">
    <property type="term" value="C:membrane"/>
    <property type="evidence" value="ECO:0007669"/>
    <property type="project" value="GOC"/>
</dbReference>
<dbReference type="InterPro" id="IPR043461">
    <property type="entry name" value="LpxH-like"/>
</dbReference>
<keyword evidence="6" id="KW-0464">Manganese</keyword>
<dbReference type="GO" id="GO:0009245">
    <property type="term" value="P:lipid A biosynthetic process"/>
    <property type="evidence" value="ECO:0007669"/>
    <property type="project" value="TreeGrafter"/>
</dbReference>
<dbReference type="InterPro" id="IPR029052">
    <property type="entry name" value="Metallo-depent_PP-like"/>
</dbReference>
<evidence type="ECO:0000256" key="1">
    <source>
        <dbReference type="ARBA" id="ARBA00022475"/>
    </source>
</evidence>
<evidence type="ECO:0000259" key="7">
    <source>
        <dbReference type="Pfam" id="PF00149"/>
    </source>
</evidence>